<dbReference type="OrthoDB" id="1818186at2759"/>
<keyword evidence="3" id="KW-1185">Reference proteome</keyword>
<dbReference type="PaxDb" id="29760-VIT_15s0021g02390.t01"/>
<dbReference type="Proteomes" id="UP000009183">
    <property type="component" value="Chromosome 15"/>
</dbReference>
<dbReference type="HOGENOM" id="CLU_3054271_0_0_1"/>
<dbReference type="EMBL" id="FN594952">
    <property type="protein sequence ID" value="CCB43851.1"/>
    <property type="molecule type" value="Genomic_DNA"/>
</dbReference>
<evidence type="ECO:0000256" key="1">
    <source>
        <dbReference type="SAM" id="MobiDB-lite"/>
    </source>
</evidence>
<name>F6GV69_VITVI</name>
<evidence type="ECO:0000313" key="2">
    <source>
        <dbReference type="EMBL" id="CCB43851.1"/>
    </source>
</evidence>
<proteinExistence type="predicted"/>
<sequence>MLGNETSSCDSEDGTVSTSKNADAIYEEKVKLKCDLMKETMRAMYSKSASSVQK</sequence>
<dbReference type="AlphaFoldDB" id="F6GV69"/>
<organism evidence="2 3">
    <name type="scientific">Vitis vinifera</name>
    <name type="common">Grape</name>
    <dbReference type="NCBI Taxonomy" id="29760"/>
    <lineage>
        <taxon>Eukaryota</taxon>
        <taxon>Viridiplantae</taxon>
        <taxon>Streptophyta</taxon>
        <taxon>Embryophyta</taxon>
        <taxon>Tracheophyta</taxon>
        <taxon>Spermatophyta</taxon>
        <taxon>Magnoliopsida</taxon>
        <taxon>eudicotyledons</taxon>
        <taxon>Gunneridae</taxon>
        <taxon>Pentapetalae</taxon>
        <taxon>rosids</taxon>
        <taxon>Vitales</taxon>
        <taxon>Vitaceae</taxon>
        <taxon>Viteae</taxon>
        <taxon>Vitis</taxon>
    </lineage>
</organism>
<protein>
    <submittedName>
        <fullName evidence="2">Uncharacterized protein</fullName>
    </submittedName>
</protein>
<dbReference type="InParanoid" id="F6GV69"/>
<evidence type="ECO:0000313" key="3">
    <source>
        <dbReference type="Proteomes" id="UP000009183"/>
    </source>
</evidence>
<accession>F6GV69</accession>
<reference evidence="3" key="1">
    <citation type="journal article" date="2007" name="Nature">
        <title>The grapevine genome sequence suggests ancestral hexaploidization in major angiosperm phyla.</title>
        <authorList>
            <consortium name="The French-Italian Public Consortium for Grapevine Genome Characterization."/>
            <person name="Jaillon O."/>
            <person name="Aury J.-M."/>
            <person name="Noel B."/>
            <person name="Policriti A."/>
            <person name="Clepet C."/>
            <person name="Casagrande A."/>
            <person name="Choisne N."/>
            <person name="Aubourg S."/>
            <person name="Vitulo N."/>
            <person name="Jubin C."/>
            <person name="Vezzi A."/>
            <person name="Legeai F."/>
            <person name="Hugueney P."/>
            <person name="Dasilva C."/>
            <person name="Horner D."/>
            <person name="Mica E."/>
            <person name="Jublot D."/>
            <person name="Poulain J."/>
            <person name="Bruyere C."/>
            <person name="Billault A."/>
            <person name="Segurens B."/>
            <person name="Gouyvenoux M."/>
            <person name="Ugarte E."/>
            <person name="Cattonaro F."/>
            <person name="Anthouard V."/>
            <person name="Vico V."/>
            <person name="Del Fabbro C."/>
            <person name="Alaux M."/>
            <person name="Di Gaspero G."/>
            <person name="Dumas V."/>
            <person name="Felice N."/>
            <person name="Paillard S."/>
            <person name="Juman I."/>
            <person name="Moroldo M."/>
            <person name="Scalabrin S."/>
            <person name="Canaguier A."/>
            <person name="Le Clainche I."/>
            <person name="Malacrida G."/>
            <person name="Durand E."/>
            <person name="Pesole G."/>
            <person name="Laucou V."/>
            <person name="Chatelet P."/>
            <person name="Merdinoglu D."/>
            <person name="Delledonne M."/>
            <person name="Pezzotti M."/>
            <person name="Lecharny A."/>
            <person name="Scarpelli C."/>
            <person name="Artiguenave F."/>
            <person name="Pe M.E."/>
            <person name="Valle G."/>
            <person name="Morgante M."/>
            <person name="Caboche M."/>
            <person name="Adam-Blondon A.-F."/>
            <person name="Weissenbach J."/>
            <person name="Quetier F."/>
            <person name="Wincker P."/>
        </authorList>
    </citation>
    <scope>NUCLEOTIDE SEQUENCE [LARGE SCALE GENOMIC DNA]</scope>
    <source>
        <strain evidence="3">cv. Pinot noir / PN40024</strain>
    </source>
</reference>
<gene>
    <name evidence="2" type="ordered locus">VIT_15s0021g02390</name>
</gene>
<feature type="region of interest" description="Disordered" evidence="1">
    <location>
        <begin position="1"/>
        <end position="20"/>
    </location>
</feature>